<feature type="region of interest" description="Disordered" evidence="4">
    <location>
        <begin position="1"/>
        <end position="25"/>
    </location>
</feature>
<proteinExistence type="predicted"/>
<dbReference type="Pfam" id="PF12833">
    <property type="entry name" value="HTH_18"/>
    <property type="match status" value="1"/>
</dbReference>
<comment type="caution">
    <text evidence="6">The sequence shown here is derived from an EMBL/GenBank/DDBJ whole genome shotgun (WGS) entry which is preliminary data.</text>
</comment>
<sequence>MRHRKAPGVDPRIAPEQGVSRDGQPLSYNRAPAVELAPWIGRIYITKVLAPADYTLSCGLFNDVACLRVQLAGAWQADTADGPLIAGRSALLFGPQTHRMPIRVTGSFISIGVTVRPGACTALKGPRLTQILDRAVPTGLAGLDENAVLARFAPDGSPEDWACALEDLFRERIAATGAREPDPLTVQFEELAFRSPAMTIAEAARACGVERRRLERTVQRDFGVTPKQVFRRARALDMASQLRGVADRAEAEDIMLRYYDESHLIHEFIQLFGMAPRQFVEAPQPLLTLTLESRQARRLEELDRIAPGAVRPWEVPQD</sequence>
<dbReference type="Gene3D" id="1.10.10.60">
    <property type="entry name" value="Homeodomain-like"/>
    <property type="match status" value="1"/>
</dbReference>
<evidence type="ECO:0000256" key="3">
    <source>
        <dbReference type="ARBA" id="ARBA00023163"/>
    </source>
</evidence>
<dbReference type="Proteomes" id="UP001162881">
    <property type="component" value="Unassembled WGS sequence"/>
</dbReference>
<name>A0ABT0B8S7_9SPHN</name>
<keyword evidence="7" id="KW-1185">Reference proteome</keyword>
<keyword evidence="1" id="KW-0805">Transcription regulation</keyword>
<evidence type="ECO:0000256" key="4">
    <source>
        <dbReference type="SAM" id="MobiDB-lite"/>
    </source>
</evidence>
<gene>
    <name evidence="6" type="ORF">MTR62_01950</name>
</gene>
<organism evidence="6 7">
    <name type="scientific">Novosphingobium organovorum</name>
    <dbReference type="NCBI Taxonomy" id="2930092"/>
    <lineage>
        <taxon>Bacteria</taxon>
        <taxon>Pseudomonadati</taxon>
        <taxon>Pseudomonadota</taxon>
        <taxon>Alphaproteobacteria</taxon>
        <taxon>Sphingomonadales</taxon>
        <taxon>Sphingomonadaceae</taxon>
        <taxon>Novosphingobium</taxon>
    </lineage>
</organism>
<accession>A0ABT0B8S7</accession>
<protein>
    <submittedName>
        <fullName evidence="6">Helix-turn-helix domain-containing protein</fullName>
    </submittedName>
</protein>
<dbReference type="PROSITE" id="PS01124">
    <property type="entry name" value="HTH_ARAC_FAMILY_2"/>
    <property type="match status" value="1"/>
</dbReference>
<evidence type="ECO:0000256" key="1">
    <source>
        <dbReference type="ARBA" id="ARBA00023015"/>
    </source>
</evidence>
<evidence type="ECO:0000256" key="2">
    <source>
        <dbReference type="ARBA" id="ARBA00023125"/>
    </source>
</evidence>
<dbReference type="InterPro" id="IPR050204">
    <property type="entry name" value="AraC_XylS_family_regulators"/>
</dbReference>
<dbReference type="PANTHER" id="PTHR46796:SF13">
    <property type="entry name" value="HTH-TYPE TRANSCRIPTIONAL ACTIVATOR RHAS"/>
    <property type="match status" value="1"/>
</dbReference>
<keyword evidence="2" id="KW-0238">DNA-binding</keyword>
<evidence type="ECO:0000259" key="5">
    <source>
        <dbReference type="PROSITE" id="PS01124"/>
    </source>
</evidence>
<keyword evidence="3" id="KW-0804">Transcription</keyword>
<dbReference type="PANTHER" id="PTHR46796">
    <property type="entry name" value="HTH-TYPE TRANSCRIPTIONAL ACTIVATOR RHAS-RELATED"/>
    <property type="match status" value="1"/>
</dbReference>
<reference evidence="6" key="1">
    <citation type="submission" date="2022-03" db="EMBL/GenBank/DDBJ databases">
        <title>Identification of a novel bacterium isolated from mangrove sediments.</title>
        <authorList>
            <person name="Pan X."/>
        </authorList>
    </citation>
    <scope>NUCLEOTIDE SEQUENCE</scope>
    <source>
        <strain evidence="6">B1949</strain>
    </source>
</reference>
<feature type="domain" description="HTH araC/xylS-type" evidence="5">
    <location>
        <begin position="183"/>
        <end position="282"/>
    </location>
</feature>
<dbReference type="SMART" id="SM00342">
    <property type="entry name" value="HTH_ARAC"/>
    <property type="match status" value="1"/>
</dbReference>
<evidence type="ECO:0000313" key="6">
    <source>
        <dbReference type="EMBL" id="MCJ2181476.1"/>
    </source>
</evidence>
<dbReference type="InterPro" id="IPR018060">
    <property type="entry name" value="HTH_AraC"/>
</dbReference>
<evidence type="ECO:0000313" key="7">
    <source>
        <dbReference type="Proteomes" id="UP001162881"/>
    </source>
</evidence>
<dbReference type="EMBL" id="JALHLF010000004">
    <property type="protein sequence ID" value="MCJ2181476.1"/>
    <property type="molecule type" value="Genomic_DNA"/>
</dbReference>